<dbReference type="EC" id="2.3.1.-" evidence="2"/>
<evidence type="ECO:0000259" key="1">
    <source>
        <dbReference type="PROSITE" id="PS51186"/>
    </source>
</evidence>
<dbReference type="SUPFAM" id="SSF55729">
    <property type="entry name" value="Acyl-CoA N-acyltransferases (Nat)"/>
    <property type="match status" value="1"/>
</dbReference>
<protein>
    <submittedName>
        <fullName evidence="2">Ribosomal-protein-S18p-alanine acetyltransferase</fullName>
        <ecNumber evidence="2">2.3.1.-</ecNumber>
    </submittedName>
</protein>
<dbReference type="GO" id="GO:0016747">
    <property type="term" value="F:acyltransferase activity, transferring groups other than amino-acyl groups"/>
    <property type="evidence" value="ECO:0007669"/>
    <property type="project" value="InterPro"/>
</dbReference>
<proteinExistence type="predicted"/>
<evidence type="ECO:0000313" key="2">
    <source>
        <dbReference type="EMBL" id="VAW25727.1"/>
    </source>
</evidence>
<dbReference type="CDD" id="cd04301">
    <property type="entry name" value="NAT_SF"/>
    <property type="match status" value="1"/>
</dbReference>
<accession>A0A3B0UK47</accession>
<dbReference type="PROSITE" id="PS51186">
    <property type="entry name" value="GNAT"/>
    <property type="match status" value="1"/>
</dbReference>
<keyword evidence="2" id="KW-0808">Transferase</keyword>
<sequence>MIKSYSPEYKLDLLLLLRLNTPYYFNQSEEIDLIKYLDEQIEDYYVIELNNKIIGCGGINYEPDKNAAIISWDIIHPDFQRKGLGKELLTYRIDRIKKMGIYPQVIVRTSQFTNNFYKKNGFKLIETVKDYWAKGIDLYYMVLKLKPSFQSQS</sequence>
<dbReference type="InterPro" id="IPR000182">
    <property type="entry name" value="GNAT_dom"/>
</dbReference>
<dbReference type="InterPro" id="IPR016181">
    <property type="entry name" value="Acyl_CoA_acyltransferase"/>
</dbReference>
<dbReference type="EMBL" id="UOES01000008">
    <property type="protein sequence ID" value="VAW25727.1"/>
    <property type="molecule type" value="Genomic_DNA"/>
</dbReference>
<feature type="domain" description="N-acetyltransferase" evidence="1">
    <location>
        <begin position="1"/>
        <end position="146"/>
    </location>
</feature>
<name>A0A3B0UK47_9ZZZZ</name>
<gene>
    <name evidence="2" type="ORF">MNBD_BACTEROID06-562</name>
</gene>
<keyword evidence="2" id="KW-0012">Acyltransferase</keyword>
<reference evidence="2" key="1">
    <citation type="submission" date="2018-06" db="EMBL/GenBank/DDBJ databases">
        <authorList>
            <person name="Zhirakovskaya E."/>
        </authorList>
    </citation>
    <scope>NUCLEOTIDE SEQUENCE</scope>
</reference>
<organism evidence="2">
    <name type="scientific">hydrothermal vent metagenome</name>
    <dbReference type="NCBI Taxonomy" id="652676"/>
    <lineage>
        <taxon>unclassified sequences</taxon>
        <taxon>metagenomes</taxon>
        <taxon>ecological metagenomes</taxon>
    </lineage>
</organism>
<dbReference type="Pfam" id="PF00583">
    <property type="entry name" value="Acetyltransf_1"/>
    <property type="match status" value="1"/>
</dbReference>
<dbReference type="AlphaFoldDB" id="A0A3B0UK47"/>
<dbReference type="Gene3D" id="3.40.630.30">
    <property type="match status" value="1"/>
</dbReference>